<organism evidence="2">
    <name type="scientific">Peltigera membranacea</name>
    <dbReference type="NCBI Taxonomy" id="161997"/>
    <lineage>
        <taxon>Eukaryota</taxon>
        <taxon>Fungi</taxon>
        <taxon>Dikarya</taxon>
        <taxon>Ascomycota</taxon>
        <taxon>Pezizomycotina</taxon>
        <taxon>Lecanoromycetes</taxon>
        <taxon>OSLEUM clade</taxon>
        <taxon>Lecanoromycetidae</taxon>
        <taxon>Peltigerales</taxon>
        <taxon>Peltigerineae</taxon>
        <taxon>Peltigeraceae</taxon>
        <taxon>Peltigera</taxon>
    </lineage>
</organism>
<dbReference type="Gene3D" id="3.40.1440.10">
    <property type="entry name" value="GIY-YIG endonuclease"/>
    <property type="match status" value="1"/>
</dbReference>
<dbReference type="Pfam" id="PF01541">
    <property type="entry name" value="GIY-YIG"/>
    <property type="match status" value="1"/>
</dbReference>
<dbReference type="EMBL" id="JN088165">
    <property type="protein sequence ID" value="AEK48322.1"/>
    <property type="molecule type" value="Genomic_DNA"/>
</dbReference>
<proteinExistence type="predicted"/>
<keyword evidence="2" id="KW-0496">Mitochondrion</keyword>
<dbReference type="NCBIfam" id="TIGR01453">
    <property type="entry name" value="grpIintron_endo"/>
    <property type="match status" value="1"/>
</dbReference>
<dbReference type="InterPro" id="IPR035901">
    <property type="entry name" value="GIY-YIG_endonuc_sf"/>
</dbReference>
<reference evidence="2" key="1">
    <citation type="journal article" date="2012" name="Fungal Biol.">
        <title>Mitochondrial genomes from the lichenized fungi Peltigera membranacea and Peltigera malacea: Features and phylogeny.</title>
        <authorList>
            <person name="Xavier B.B."/>
            <person name="Miao V.P."/>
            <person name="Jonsson Z.O."/>
            <person name="Andresson O.S."/>
        </authorList>
    </citation>
    <scope>NUCLEOTIDE SEQUENCE</scope>
    <source>
        <strain evidence="2">LA-31632</strain>
    </source>
</reference>
<feature type="domain" description="GIY-YIG" evidence="1">
    <location>
        <begin position="54"/>
        <end position="139"/>
    </location>
</feature>
<protein>
    <submittedName>
        <fullName evidence="2">Orf597</fullName>
    </submittedName>
</protein>
<gene>
    <name evidence="2" type="primary">rnl</name>
</gene>
<dbReference type="PROSITE" id="PS50164">
    <property type="entry name" value="GIY_YIG"/>
    <property type="match status" value="1"/>
</dbReference>
<sequence length="198" mass="22474">MLEKTNFFLQSNISASFSTINSSSSNFNPADINPIVKYDNADIDKIQIFADNRKKSGVYRWTYKINGNIYIGSSSNLSVRFYTYYSLGSLVKSNRPIDRALLRYGFSGFTLEILEYCDTNLLLTREQYYLDGLKPEYNIAQIAGSTLGYKHTPETIAKMRDFVLSDEVRYIKALSTKNATAAKRKSVTVTNIKTNEIS</sequence>
<evidence type="ECO:0000259" key="1">
    <source>
        <dbReference type="PROSITE" id="PS50164"/>
    </source>
</evidence>
<dbReference type="GeneID" id="11816610"/>
<accession>G5CET5</accession>
<geneLocation type="mitochondrion" evidence="2"/>
<dbReference type="AlphaFoldDB" id="G5CET5"/>
<dbReference type="InterPro" id="IPR006350">
    <property type="entry name" value="Intron_endoG1"/>
</dbReference>
<dbReference type="InterPro" id="IPR000305">
    <property type="entry name" value="GIY-YIG_endonuc"/>
</dbReference>
<dbReference type="SUPFAM" id="SSF82771">
    <property type="entry name" value="GIY-YIG endonuclease"/>
    <property type="match status" value="1"/>
</dbReference>
<dbReference type="RefSeq" id="YP_005351207.1">
    <property type="nucleotide sequence ID" value="NC_016957.1"/>
</dbReference>
<dbReference type="GO" id="GO:0004519">
    <property type="term" value="F:endonuclease activity"/>
    <property type="evidence" value="ECO:0007669"/>
    <property type="project" value="InterPro"/>
</dbReference>
<dbReference type="SMART" id="SM00465">
    <property type="entry name" value="GIYc"/>
    <property type="match status" value="1"/>
</dbReference>
<evidence type="ECO:0000313" key="2">
    <source>
        <dbReference type="EMBL" id="AEK48322.1"/>
    </source>
</evidence>
<dbReference type="CDD" id="cd10445">
    <property type="entry name" value="GIY-YIG_bI1_like"/>
    <property type="match status" value="1"/>
</dbReference>
<name>G5CET5_9LECA</name>